<dbReference type="PANTHER" id="PTHR21844">
    <property type="entry name" value="AKT1 SUBSTRATE 1 PROTEIN"/>
    <property type="match status" value="1"/>
</dbReference>
<evidence type="ECO:0000256" key="2">
    <source>
        <dbReference type="SAM" id="MobiDB-lite"/>
    </source>
</evidence>
<sequence length="366" mass="41425">MNQLYCICLNVKIIVRQRLYEADFTFRNELQEFNHDFFKQKIASIVDPDIQVEHSSLVHKTQLGDFVVHRCLNCGLDTHALSTKSSSGMGLVSIMLERDPRVIERLRQSSDFSKVFHIVLQDHGLDSDTLHGPVSGNQETVQTSLSTVQKRITDFLMQEEAAMEERVSQFEEEQRAQFQQLQSKVQLEKKKMISALLNTDRSDIGQSFGRDFQRGSVSPENKNRKPASPRKSQLSRTKSTPVRSFDADSDGMFLLDDEDTLTDQPFYVSDDEDEESNSDASPIPYPVSAHRKAKLTYSSSVPISVPTWGSMATRDAGDNDEEEPLPADLENIASSMQALARSIANDEREVFGDRPRPRLNTGDFKR</sequence>
<accession>A0AA89CAG9</accession>
<dbReference type="GO" id="GO:0005737">
    <property type="term" value="C:cytoplasm"/>
    <property type="evidence" value="ECO:0007669"/>
    <property type="project" value="TreeGrafter"/>
</dbReference>
<evidence type="ECO:0000256" key="1">
    <source>
        <dbReference type="SAM" id="Coils"/>
    </source>
</evidence>
<dbReference type="PANTHER" id="PTHR21844:SF2">
    <property type="entry name" value="PROLINE-RICH AKT1 SUBSTRATE 1"/>
    <property type="match status" value="1"/>
</dbReference>
<dbReference type="Pfam" id="PF15798">
    <property type="entry name" value="PRAS"/>
    <property type="match status" value="1"/>
</dbReference>
<dbReference type="GO" id="GO:0048011">
    <property type="term" value="P:neurotrophin TRK receptor signaling pathway"/>
    <property type="evidence" value="ECO:0007669"/>
    <property type="project" value="InterPro"/>
</dbReference>
<feature type="compositionally biased region" description="Polar residues" evidence="2">
    <location>
        <begin position="230"/>
        <end position="242"/>
    </location>
</feature>
<gene>
    <name evidence="3" type="ORF">FSP39_011074</name>
</gene>
<reference evidence="3" key="1">
    <citation type="submission" date="2019-08" db="EMBL/GenBank/DDBJ databases">
        <title>The improved chromosome-level genome for the pearl oyster Pinctada fucata martensii using PacBio sequencing and Hi-C.</title>
        <authorList>
            <person name="Zheng Z."/>
        </authorList>
    </citation>
    <scope>NUCLEOTIDE SEQUENCE</scope>
    <source>
        <strain evidence="3">ZZ-2019</strain>
        <tissue evidence="3">Adductor muscle</tissue>
    </source>
</reference>
<name>A0AA89CAG9_PINIB</name>
<dbReference type="Proteomes" id="UP001186944">
    <property type="component" value="Unassembled WGS sequence"/>
</dbReference>
<evidence type="ECO:0000313" key="3">
    <source>
        <dbReference type="EMBL" id="KAK3102392.1"/>
    </source>
</evidence>
<proteinExistence type="predicted"/>
<evidence type="ECO:0000313" key="4">
    <source>
        <dbReference type="Proteomes" id="UP001186944"/>
    </source>
</evidence>
<protein>
    <submittedName>
        <fullName evidence="3">Uncharacterized protein</fullName>
    </submittedName>
</protein>
<organism evidence="3 4">
    <name type="scientific">Pinctada imbricata</name>
    <name type="common">Atlantic pearl-oyster</name>
    <name type="synonym">Pinctada martensii</name>
    <dbReference type="NCBI Taxonomy" id="66713"/>
    <lineage>
        <taxon>Eukaryota</taxon>
        <taxon>Metazoa</taxon>
        <taxon>Spiralia</taxon>
        <taxon>Lophotrochozoa</taxon>
        <taxon>Mollusca</taxon>
        <taxon>Bivalvia</taxon>
        <taxon>Autobranchia</taxon>
        <taxon>Pteriomorphia</taxon>
        <taxon>Pterioida</taxon>
        <taxon>Pterioidea</taxon>
        <taxon>Pteriidae</taxon>
        <taxon>Pinctada</taxon>
    </lineage>
</organism>
<feature type="compositionally biased region" description="Basic and acidic residues" evidence="2">
    <location>
        <begin position="345"/>
        <end position="356"/>
    </location>
</feature>
<feature type="coiled-coil region" evidence="1">
    <location>
        <begin position="153"/>
        <end position="191"/>
    </location>
</feature>
<comment type="caution">
    <text evidence="3">The sequence shown here is derived from an EMBL/GenBank/DDBJ whole genome shotgun (WGS) entry which is preliminary data.</text>
</comment>
<keyword evidence="4" id="KW-1185">Reference proteome</keyword>
<feature type="region of interest" description="Disordered" evidence="2">
    <location>
        <begin position="204"/>
        <end position="284"/>
    </location>
</feature>
<dbReference type="AlphaFoldDB" id="A0AA89CAG9"/>
<keyword evidence="1" id="KW-0175">Coiled coil</keyword>
<dbReference type="InterPro" id="IPR026682">
    <property type="entry name" value="AKT1S1"/>
</dbReference>
<feature type="region of interest" description="Disordered" evidence="2">
    <location>
        <begin position="345"/>
        <end position="366"/>
    </location>
</feature>
<dbReference type="GO" id="GO:0032007">
    <property type="term" value="P:negative regulation of TOR signaling"/>
    <property type="evidence" value="ECO:0007669"/>
    <property type="project" value="InterPro"/>
</dbReference>
<dbReference type="EMBL" id="VSWD01000005">
    <property type="protein sequence ID" value="KAK3102392.1"/>
    <property type="molecule type" value="Genomic_DNA"/>
</dbReference>